<reference evidence="1" key="1">
    <citation type="submission" date="2011-11" db="EMBL/GenBank/DDBJ databases">
        <title>The Genome Sequence of Fusarium oxysporum PHW808.</title>
        <authorList>
            <consortium name="The Broad Institute Genome Sequencing Platform"/>
            <person name="Ma L.-J."/>
            <person name="Gale L.R."/>
            <person name="Schwartz D.C."/>
            <person name="Zhou S."/>
            <person name="Corby-Kistler H."/>
            <person name="Young S.K."/>
            <person name="Zeng Q."/>
            <person name="Gargeya S."/>
            <person name="Fitzgerald M."/>
            <person name="Haas B."/>
            <person name="Abouelleil A."/>
            <person name="Alvarado L."/>
            <person name="Arachchi H.M."/>
            <person name="Berlin A."/>
            <person name="Brown A."/>
            <person name="Chapman S.B."/>
            <person name="Chen Z."/>
            <person name="Dunbar C."/>
            <person name="Freedman E."/>
            <person name="Gearin G."/>
            <person name="Goldberg J."/>
            <person name="Griggs A."/>
            <person name="Gujja S."/>
            <person name="Heiman D."/>
            <person name="Howarth C."/>
            <person name="Larson L."/>
            <person name="Lui A."/>
            <person name="MacDonald P.J.P."/>
            <person name="Montmayeur A."/>
            <person name="Murphy C."/>
            <person name="Neiman D."/>
            <person name="Pearson M."/>
            <person name="Priest M."/>
            <person name="Roberts A."/>
            <person name="Saif S."/>
            <person name="Shea T."/>
            <person name="Shenoy N."/>
            <person name="Sisk P."/>
            <person name="Stolte C."/>
            <person name="Sykes S."/>
            <person name="Wortman J."/>
            <person name="Nusbaum C."/>
            <person name="Birren B."/>
        </authorList>
    </citation>
    <scope>NUCLEOTIDE SEQUENCE [LARGE SCALE GENOMIC DNA]</scope>
    <source>
        <strain evidence="1">54008</strain>
    </source>
</reference>
<reference evidence="1" key="2">
    <citation type="submission" date="2012-05" db="EMBL/GenBank/DDBJ databases">
        <title>The Genome Annotation of Fusarium oxysporum PHW808.</title>
        <authorList>
            <consortium name="The Broad Institute Genomics Platform"/>
            <person name="Ma L.-J."/>
            <person name="Corby-Kistler H."/>
            <person name="Broz K."/>
            <person name="Gale L.R."/>
            <person name="Jonkers W."/>
            <person name="O'Donnell K."/>
            <person name="Ploetz R."/>
            <person name="Steinberg C."/>
            <person name="Schwartz D.C."/>
            <person name="VanEtten H."/>
            <person name="Zhou S."/>
            <person name="Young S.K."/>
            <person name="Zeng Q."/>
            <person name="Gargeya S."/>
            <person name="Fitzgerald M."/>
            <person name="Abouelleil A."/>
            <person name="Alvarado L."/>
            <person name="Chapman S.B."/>
            <person name="Gainer-Dewar J."/>
            <person name="Goldberg J."/>
            <person name="Griggs A."/>
            <person name="Gujja S."/>
            <person name="Hansen M."/>
            <person name="Howarth C."/>
            <person name="Imamovic A."/>
            <person name="Ireland A."/>
            <person name="Larimer J."/>
            <person name="McCowan C."/>
            <person name="Murphy C."/>
            <person name="Pearson M."/>
            <person name="Poon T.W."/>
            <person name="Priest M."/>
            <person name="Roberts A."/>
            <person name="Saif S."/>
            <person name="Shea T."/>
            <person name="Sykes S."/>
            <person name="Wortman J."/>
            <person name="Nusbaum C."/>
            <person name="Birren B."/>
        </authorList>
    </citation>
    <scope>NUCLEOTIDE SEQUENCE</scope>
    <source>
        <strain evidence="1">54008</strain>
    </source>
</reference>
<dbReference type="HOGENOM" id="CLU_3351157_0_0_1"/>
<gene>
    <name evidence="1" type="ORF">FOPG_12733</name>
</gene>
<sequence>MAPGNGIHSLCKAFSQRNNASCLASAKTQAPTKTLILSND</sequence>
<accession>X0IE88</accession>
<protein>
    <submittedName>
        <fullName evidence="1">Uncharacterized protein</fullName>
    </submittedName>
</protein>
<organism evidence="1">
    <name type="scientific">Fusarium oxysporum f. sp. conglutinans race 2 54008</name>
    <dbReference type="NCBI Taxonomy" id="1089457"/>
    <lineage>
        <taxon>Eukaryota</taxon>
        <taxon>Fungi</taxon>
        <taxon>Dikarya</taxon>
        <taxon>Ascomycota</taxon>
        <taxon>Pezizomycotina</taxon>
        <taxon>Sordariomycetes</taxon>
        <taxon>Hypocreomycetidae</taxon>
        <taxon>Hypocreales</taxon>
        <taxon>Nectriaceae</taxon>
        <taxon>Fusarium</taxon>
        <taxon>Fusarium oxysporum species complex</taxon>
    </lineage>
</organism>
<dbReference type="AlphaFoldDB" id="X0IE88"/>
<dbReference type="EMBL" id="JH658890">
    <property type="protein sequence ID" value="EXL71509.1"/>
    <property type="molecule type" value="Genomic_DNA"/>
</dbReference>
<name>X0IE88_FUSOX</name>
<evidence type="ECO:0000313" key="1">
    <source>
        <dbReference type="EMBL" id="EXL71509.1"/>
    </source>
</evidence>
<dbReference type="Proteomes" id="UP000030676">
    <property type="component" value="Unassembled WGS sequence"/>
</dbReference>
<proteinExistence type="predicted"/>